<evidence type="ECO:0000256" key="6">
    <source>
        <dbReference type="ARBA" id="ARBA00030980"/>
    </source>
</evidence>
<comment type="catalytic activity">
    <reaction evidence="8">
        <text>L-threonyl-[protein] + ATP = O-phospho-L-threonyl-[protein] + ADP + H(+)</text>
        <dbReference type="Rhea" id="RHEA:46608"/>
        <dbReference type="Rhea" id="RHEA-COMP:11060"/>
        <dbReference type="Rhea" id="RHEA-COMP:11605"/>
        <dbReference type="ChEBI" id="CHEBI:15378"/>
        <dbReference type="ChEBI" id="CHEBI:30013"/>
        <dbReference type="ChEBI" id="CHEBI:30616"/>
        <dbReference type="ChEBI" id="CHEBI:61977"/>
        <dbReference type="ChEBI" id="CHEBI:456216"/>
        <dbReference type="EC" id="2.7.11.1"/>
    </reaction>
</comment>
<dbReference type="EMBL" id="KZ613497">
    <property type="protein sequence ID" value="PMD17845.1"/>
    <property type="molecule type" value="Genomic_DNA"/>
</dbReference>
<evidence type="ECO:0000256" key="9">
    <source>
        <dbReference type="ARBA" id="ARBA00048679"/>
    </source>
</evidence>
<evidence type="ECO:0000313" key="12">
    <source>
        <dbReference type="Proteomes" id="UP000235672"/>
    </source>
</evidence>
<evidence type="ECO:0000259" key="10">
    <source>
        <dbReference type="PROSITE" id="PS50011"/>
    </source>
</evidence>
<evidence type="ECO:0000256" key="8">
    <source>
        <dbReference type="ARBA" id="ARBA00047899"/>
    </source>
</evidence>
<keyword evidence="11" id="KW-0808">Transferase</keyword>
<comment type="function">
    <text evidence="1">Component of the EKC/KEOPS complex that is required for the formation of a threonylcarbamoyl group on adenosine at position 37 (t(6)A37) in tRNAs that read codons beginning with adenine. The complex is probably involved in the transfer of the threonylcarbamoyl moiety of threonylcarbamoyl-AMP (TC-AMP) to the N6 group of A37. BUD32 has ATPase activity in the context of the EKC/KEOPS complex and likely plays a supporting role to the catalytic subunit KAE1. The EKC/KEOPS complex also promotes both telomere uncapping and telomere elongation. The complex is required for efficient recruitment of transcriptional coactivators.</text>
</comment>
<dbReference type="SMART" id="SM00220">
    <property type="entry name" value="S_TKc"/>
    <property type="match status" value="1"/>
</dbReference>
<evidence type="ECO:0000313" key="11">
    <source>
        <dbReference type="EMBL" id="PMD17845.1"/>
    </source>
</evidence>
<keyword evidence="12" id="KW-1185">Reference proteome</keyword>
<dbReference type="GO" id="GO:0005524">
    <property type="term" value="F:ATP binding"/>
    <property type="evidence" value="ECO:0007669"/>
    <property type="project" value="InterPro"/>
</dbReference>
<dbReference type="GO" id="GO:0005737">
    <property type="term" value="C:cytoplasm"/>
    <property type="evidence" value="ECO:0007669"/>
    <property type="project" value="TreeGrafter"/>
</dbReference>
<dbReference type="PROSITE" id="PS00109">
    <property type="entry name" value="PROTEIN_KINASE_TYR"/>
    <property type="match status" value="1"/>
</dbReference>
<comment type="catalytic activity">
    <reaction evidence="9">
        <text>L-seryl-[protein] + ATP = O-phospho-L-seryl-[protein] + ADP + H(+)</text>
        <dbReference type="Rhea" id="RHEA:17989"/>
        <dbReference type="Rhea" id="RHEA-COMP:9863"/>
        <dbReference type="Rhea" id="RHEA-COMP:11604"/>
        <dbReference type="ChEBI" id="CHEBI:15378"/>
        <dbReference type="ChEBI" id="CHEBI:29999"/>
        <dbReference type="ChEBI" id="CHEBI:30616"/>
        <dbReference type="ChEBI" id="CHEBI:83421"/>
        <dbReference type="ChEBI" id="CHEBI:456216"/>
        <dbReference type="EC" id="2.7.11.1"/>
    </reaction>
</comment>
<dbReference type="STRING" id="1745343.A0A2J6PUZ3"/>
<dbReference type="InterPro" id="IPR011009">
    <property type="entry name" value="Kinase-like_dom_sf"/>
</dbReference>
<dbReference type="Pfam" id="PF00069">
    <property type="entry name" value="Pkinase"/>
    <property type="match status" value="1"/>
</dbReference>
<name>A0A2J6PUZ3_9HELO</name>
<feature type="domain" description="Protein kinase" evidence="10">
    <location>
        <begin position="1"/>
        <end position="164"/>
    </location>
</feature>
<dbReference type="SUPFAM" id="SSF56112">
    <property type="entry name" value="Protein kinase-like (PK-like)"/>
    <property type="match status" value="1"/>
</dbReference>
<dbReference type="AlphaFoldDB" id="A0A2J6PUZ3"/>
<dbReference type="PANTHER" id="PTHR44167:SF18">
    <property type="entry name" value="PROTEIN KINASE DOMAIN-CONTAINING PROTEIN"/>
    <property type="match status" value="1"/>
</dbReference>
<gene>
    <name evidence="11" type="ORF">NA56DRAFT_260070</name>
</gene>
<dbReference type="InterPro" id="IPR000719">
    <property type="entry name" value="Prot_kinase_dom"/>
</dbReference>
<dbReference type="Proteomes" id="UP000235672">
    <property type="component" value="Unassembled WGS sequence"/>
</dbReference>
<dbReference type="GO" id="GO:0004674">
    <property type="term" value="F:protein serine/threonine kinase activity"/>
    <property type="evidence" value="ECO:0007669"/>
    <property type="project" value="UniProtKB-EC"/>
</dbReference>
<organism evidence="11 12">
    <name type="scientific">Hyaloscypha hepaticicola</name>
    <dbReference type="NCBI Taxonomy" id="2082293"/>
    <lineage>
        <taxon>Eukaryota</taxon>
        <taxon>Fungi</taxon>
        <taxon>Dikarya</taxon>
        <taxon>Ascomycota</taxon>
        <taxon>Pezizomycotina</taxon>
        <taxon>Leotiomycetes</taxon>
        <taxon>Helotiales</taxon>
        <taxon>Hyaloscyphaceae</taxon>
        <taxon>Hyaloscypha</taxon>
    </lineage>
</organism>
<comment type="subunit">
    <text evidence="2">Component of the EKC/KEOPS complex composed of at least BUD32, CGI121, GON7, KAE1 and PCC1; the whole complex dimerizes.</text>
</comment>
<dbReference type="PROSITE" id="PS50011">
    <property type="entry name" value="PROTEIN_KINASE_DOM"/>
    <property type="match status" value="1"/>
</dbReference>
<dbReference type="GO" id="GO:0044773">
    <property type="term" value="P:mitotic DNA damage checkpoint signaling"/>
    <property type="evidence" value="ECO:0007669"/>
    <property type="project" value="TreeGrafter"/>
</dbReference>
<reference evidence="11 12" key="1">
    <citation type="submission" date="2016-05" db="EMBL/GenBank/DDBJ databases">
        <title>A degradative enzymes factory behind the ericoid mycorrhizal symbiosis.</title>
        <authorList>
            <consortium name="DOE Joint Genome Institute"/>
            <person name="Martino E."/>
            <person name="Morin E."/>
            <person name="Grelet G."/>
            <person name="Kuo A."/>
            <person name="Kohler A."/>
            <person name="Daghino S."/>
            <person name="Barry K."/>
            <person name="Choi C."/>
            <person name="Cichocki N."/>
            <person name="Clum A."/>
            <person name="Copeland A."/>
            <person name="Hainaut M."/>
            <person name="Haridas S."/>
            <person name="Labutti K."/>
            <person name="Lindquist E."/>
            <person name="Lipzen A."/>
            <person name="Khouja H.-R."/>
            <person name="Murat C."/>
            <person name="Ohm R."/>
            <person name="Olson A."/>
            <person name="Spatafora J."/>
            <person name="Veneault-Fourrey C."/>
            <person name="Henrissat B."/>
            <person name="Grigoriev I."/>
            <person name="Martin F."/>
            <person name="Perotto S."/>
        </authorList>
    </citation>
    <scope>NUCLEOTIDE SEQUENCE [LARGE SCALE GENOMIC DNA]</scope>
    <source>
        <strain evidence="11 12">UAMH 7357</strain>
    </source>
</reference>
<evidence type="ECO:0000256" key="7">
    <source>
        <dbReference type="ARBA" id="ARBA00033194"/>
    </source>
</evidence>
<dbReference type="PANTHER" id="PTHR44167">
    <property type="entry name" value="OVARIAN-SPECIFIC SERINE/THREONINE-PROTEIN KINASE LOK-RELATED"/>
    <property type="match status" value="1"/>
</dbReference>
<evidence type="ECO:0000256" key="3">
    <source>
        <dbReference type="ARBA" id="ARBA00012513"/>
    </source>
</evidence>
<dbReference type="GO" id="GO:0005634">
    <property type="term" value="C:nucleus"/>
    <property type="evidence" value="ECO:0007669"/>
    <property type="project" value="TreeGrafter"/>
</dbReference>
<proteinExistence type="predicted"/>
<evidence type="ECO:0000256" key="1">
    <source>
        <dbReference type="ARBA" id="ARBA00003747"/>
    </source>
</evidence>
<evidence type="ECO:0000256" key="2">
    <source>
        <dbReference type="ARBA" id="ARBA00011534"/>
    </source>
</evidence>
<dbReference type="EC" id="2.7.11.1" evidence="3"/>
<evidence type="ECO:0000256" key="4">
    <source>
        <dbReference type="ARBA" id="ARBA00013948"/>
    </source>
</evidence>
<evidence type="ECO:0000256" key="5">
    <source>
        <dbReference type="ARBA" id="ARBA00019973"/>
    </source>
</evidence>
<protein>
    <recommendedName>
        <fullName evidence="5">EKC/KEOPS complex subunit BUD32</fullName>
        <ecNumber evidence="3">2.7.11.1</ecNumber>
    </recommendedName>
    <alternativeName>
        <fullName evidence="6 7">Atypical Serine/threonine protein kinase BUD32</fullName>
    </alternativeName>
    <alternativeName>
        <fullName evidence="4">EKC/KEOPS complex subunit bud32</fullName>
    </alternativeName>
</protein>
<dbReference type="OrthoDB" id="5979581at2759"/>
<dbReference type="Gene3D" id="1.10.510.10">
    <property type="entry name" value="Transferase(Phosphotransferase) domain 1"/>
    <property type="match status" value="1"/>
</dbReference>
<dbReference type="InterPro" id="IPR008266">
    <property type="entry name" value="Tyr_kinase_AS"/>
</dbReference>
<keyword evidence="11" id="KW-0418">Kinase</keyword>
<sequence length="164" mass="18438">MSERLTLIEQMLEGLAFIHREGCMHRDIRPENVLVSSSPLQAVIIDLDYATFDKTSKDYMKGTIRYLAPEVIALKHGTASTNSTYNMSVDVWSLGLTAHELLSGSRTPRFSEITRKIYNADLLTARRVNLRPTGDGNPKWAVSLLEEALRWDAATTIKIDRCSP</sequence>
<accession>A0A2J6PUZ3</accession>